<keyword evidence="2 5" id="KW-0963">Cytoplasm</keyword>
<dbReference type="InterPro" id="IPR006464">
    <property type="entry name" value="AcTrfase_RimI/Ard1"/>
</dbReference>
<gene>
    <name evidence="7" type="ORF">SAMN05216244_3010</name>
</gene>
<dbReference type="PROSITE" id="PS51186">
    <property type="entry name" value="GNAT"/>
    <property type="match status" value="1"/>
</dbReference>
<dbReference type="PANTHER" id="PTHR43420">
    <property type="entry name" value="ACETYLTRANSFERASE"/>
    <property type="match status" value="1"/>
</dbReference>
<keyword evidence="8" id="KW-1185">Reference proteome</keyword>
<dbReference type="GO" id="GO:0008999">
    <property type="term" value="F:protein-N-terminal-alanine acetyltransferase activity"/>
    <property type="evidence" value="ECO:0007669"/>
    <property type="project" value="UniProtKB-EC"/>
</dbReference>
<dbReference type="SUPFAM" id="SSF55729">
    <property type="entry name" value="Acyl-CoA N-acyltransferases (Nat)"/>
    <property type="match status" value="1"/>
</dbReference>
<feature type="domain" description="N-acetyltransferase" evidence="6">
    <location>
        <begin position="4"/>
        <end position="148"/>
    </location>
</feature>
<accession>A0A1G9UVW1</accession>
<comment type="function">
    <text evidence="5">Acetylates the N-terminal alanine of ribosomal protein bS18.</text>
</comment>
<dbReference type="PANTHER" id="PTHR43420:SF44">
    <property type="entry name" value="ACETYLTRANSFERASE YPEA"/>
    <property type="match status" value="1"/>
</dbReference>
<dbReference type="InterPro" id="IPR000182">
    <property type="entry name" value="GNAT_dom"/>
</dbReference>
<dbReference type="EC" id="2.3.1.266" evidence="5"/>
<dbReference type="GO" id="GO:0005737">
    <property type="term" value="C:cytoplasm"/>
    <property type="evidence" value="ECO:0007669"/>
    <property type="project" value="UniProtKB-SubCell"/>
</dbReference>
<dbReference type="Proteomes" id="UP000182347">
    <property type="component" value="Unassembled WGS sequence"/>
</dbReference>
<dbReference type="Gene3D" id="3.40.630.30">
    <property type="match status" value="1"/>
</dbReference>
<dbReference type="NCBIfam" id="TIGR01575">
    <property type="entry name" value="rimI"/>
    <property type="match status" value="1"/>
</dbReference>
<name>A0A1G9UVW1_9BACI</name>
<comment type="catalytic activity">
    <reaction evidence="5">
        <text>N-terminal L-alanyl-[ribosomal protein bS18] + acetyl-CoA = N-terminal N(alpha)-acetyl-L-alanyl-[ribosomal protein bS18] + CoA + H(+)</text>
        <dbReference type="Rhea" id="RHEA:43756"/>
        <dbReference type="Rhea" id="RHEA-COMP:10676"/>
        <dbReference type="Rhea" id="RHEA-COMP:10677"/>
        <dbReference type="ChEBI" id="CHEBI:15378"/>
        <dbReference type="ChEBI" id="CHEBI:57287"/>
        <dbReference type="ChEBI" id="CHEBI:57288"/>
        <dbReference type="ChEBI" id="CHEBI:64718"/>
        <dbReference type="ChEBI" id="CHEBI:83683"/>
        <dbReference type="EC" id="2.3.1.266"/>
    </reaction>
</comment>
<dbReference type="RefSeq" id="WP_074600107.1">
    <property type="nucleotide sequence ID" value="NZ_FNHF01000004.1"/>
</dbReference>
<dbReference type="Pfam" id="PF00583">
    <property type="entry name" value="Acetyltransf_1"/>
    <property type="match status" value="1"/>
</dbReference>
<proteinExistence type="inferred from homology"/>
<dbReference type="InterPro" id="IPR016181">
    <property type="entry name" value="Acyl_CoA_acyltransferase"/>
</dbReference>
<reference evidence="8" key="1">
    <citation type="submission" date="2016-10" db="EMBL/GenBank/DDBJ databases">
        <authorList>
            <person name="Varghese N."/>
            <person name="Submissions S."/>
        </authorList>
    </citation>
    <scope>NUCLEOTIDE SEQUENCE [LARGE SCALE GENOMIC DNA]</scope>
    <source>
        <strain evidence="8">CGMCC 1.6199</strain>
    </source>
</reference>
<organism evidence="7 8">
    <name type="scientific">Sediminibacillus halophilus</name>
    <dbReference type="NCBI Taxonomy" id="482461"/>
    <lineage>
        <taxon>Bacteria</taxon>
        <taxon>Bacillati</taxon>
        <taxon>Bacillota</taxon>
        <taxon>Bacilli</taxon>
        <taxon>Bacillales</taxon>
        <taxon>Bacillaceae</taxon>
        <taxon>Sediminibacillus</taxon>
    </lineage>
</organism>
<sequence length="148" mass="16862">MSDTIIRQMRVEDIDQVMQVEAVSFGTPWTKDIFVNELKENPYAVYFVIEKSGTVIGYCGLWVIIDEAQITNIAILPEHRGKKYGQALFHFVINQAVALGAKQLSLEVRVSNLPAQNMYKKFGLVPGGIRKNYYTDNFEDALVMWVKL</sequence>
<evidence type="ECO:0000256" key="1">
    <source>
        <dbReference type="ARBA" id="ARBA00005395"/>
    </source>
</evidence>
<evidence type="ECO:0000256" key="5">
    <source>
        <dbReference type="RuleBase" id="RU363094"/>
    </source>
</evidence>
<dbReference type="OrthoDB" id="9794566at2"/>
<dbReference type="EMBL" id="FNHF01000004">
    <property type="protein sequence ID" value="SDM63940.1"/>
    <property type="molecule type" value="Genomic_DNA"/>
</dbReference>
<dbReference type="AlphaFoldDB" id="A0A1G9UVW1"/>
<comment type="similarity">
    <text evidence="1 5">Belongs to the acetyltransferase family. RimI subfamily.</text>
</comment>
<dbReference type="CDD" id="cd04301">
    <property type="entry name" value="NAT_SF"/>
    <property type="match status" value="1"/>
</dbReference>
<dbReference type="InterPro" id="IPR050680">
    <property type="entry name" value="YpeA/RimI_acetyltransf"/>
</dbReference>
<protein>
    <recommendedName>
        <fullName evidence="5">[Ribosomal protein bS18]-alanine N-acetyltransferase</fullName>
        <ecNumber evidence="5">2.3.1.266</ecNumber>
    </recommendedName>
</protein>
<evidence type="ECO:0000259" key="6">
    <source>
        <dbReference type="PROSITE" id="PS51186"/>
    </source>
</evidence>
<evidence type="ECO:0000256" key="4">
    <source>
        <dbReference type="ARBA" id="ARBA00023315"/>
    </source>
</evidence>
<evidence type="ECO:0000256" key="3">
    <source>
        <dbReference type="ARBA" id="ARBA00022679"/>
    </source>
</evidence>
<comment type="subcellular location">
    <subcellularLocation>
        <location evidence="5">Cytoplasm</location>
    </subcellularLocation>
</comment>
<evidence type="ECO:0000256" key="2">
    <source>
        <dbReference type="ARBA" id="ARBA00022490"/>
    </source>
</evidence>
<keyword evidence="4" id="KW-0012">Acyltransferase</keyword>
<dbReference type="STRING" id="482461.SAMN05216244_3010"/>
<evidence type="ECO:0000313" key="7">
    <source>
        <dbReference type="EMBL" id="SDM63940.1"/>
    </source>
</evidence>
<evidence type="ECO:0000313" key="8">
    <source>
        <dbReference type="Proteomes" id="UP000182347"/>
    </source>
</evidence>
<keyword evidence="3 7" id="KW-0808">Transferase</keyword>